<dbReference type="PROSITE" id="PS50158">
    <property type="entry name" value="ZF_CCHC"/>
    <property type="match status" value="1"/>
</dbReference>
<keyword evidence="1" id="KW-0479">Metal-binding</keyword>
<accession>A0A2N8UB96</accession>
<dbReference type="GO" id="GO:0003676">
    <property type="term" value="F:nucleic acid binding"/>
    <property type="evidence" value="ECO:0007669"/>
    <property type="project" value="InterPro"/>
</dbReference>
<evidence type="ECO:0000256" key="1">
    <source>
        <dbReference type="PROSITE-ProRule" id="PRU00047"/>
    </source>
</evidence>
<protein>
    <recommendedName>
        <fullName evidence="3">CCHC-type domain-containing protein</fullName>
    </recommendedName>
</protein>
<reference evidence="4 5" key="1">
    <citation type="submission" date="2017-02" db="EMBL/GenBank/DDBJ databases">
        <authorList>
            <person name="Peterson S.W."/>
        </authorList>
    </citation>
    <scope>NUCLEOTIDE SEQUENCE [LARGE SCALE GENOMIC DNA]</scope>
    <source>
        <strain evidence="4 5">SRS1_H2-8</strain>
    </source>
</reference>
<keyword evidence="1" id="KW-0862">Zinc</keyword>
<evidence type="ECO:0000313" key="4">
    <source>
        <dbReference type="EMBL" id="SJX61992.1"/>
    </source>
</evidence>
<dbReference type="AlphaFoldDB" id="A0A2N8UB96"/>
<evidence type="ECO:0000313" key="5">
    <source>
        <dbReference type="Proteomes" id="UP000239563"/>
    </source>
</evidence>
<organism evidence="4 5">
    <name type="scientific">Sporisorium reilianum f. sp. reilianum</name>
    <dbReference type="NCBI Taxonomy" id="72559"/>
    <lineage>
        <taxon>Eukaryota</taxon>
        <taxon>Fungi</taxon>
        <taxon>Dikarya</taxon>
        <taxon>Basidiomycota</taxon>
        <taxon>Ustilaginomycotina</taxon>
        <taxon>Ustilaginomycetes</taxon>
        <taxon>Ustilaginales</taxon>
        <taxon>Ustilaginaceae</taxon>
        <taxon>Sporisorium</taxon>
    </lineage>
</organism>
<feature type="region of interest" description="Disordered" evidence="2">
    <location>
        <begin position="39"/>
        <end position="121"/>
    </location>
</feature>
<dbReference type="Proteomes" id="UP000239563">
    <property type="component" value="Chromosome III"/>
</dbReference>
<feature type="compositionally biased region" description="Basic and acidic residues" evidence="2">
    <location>
        <begin position="88"/>
        <end position="106"/>
    </location>
</feature>
<feature type="domain" description="CCHC-type" evidence="3">
    <location>
        <begin position="394"/>
        <end position="409"/>
    </location>
</feature>
<evidence type="ECO:0000256" key="2">
    <source>
        <dbReference type="SAM" id="MobiDB-lite"/>
    </source>
</evidence>
<dbReference type="InterPro" id="IPR001878">
    <property type="entry name" value="Znf_CCHC"/>
</dbReference>
<name>A0A2N8UB96_9BASI</name>
<gene>
    <name evidence="4" type="ORF">SRS1_10610</name>
</gene>
<proteinExistence type="predicted"/>
<sequence length="420" mass="47893">MALYCKPAKLHHEVVMLRHSLGRTIQSRLSISTDEIAAMDSREPSTVPLKRSSSPIPAPDPWGTIESKKRRKRSGMGSESNRSSDGLGKGKDGRVPGAFRDWRERSTTPSTAGSSRQSEADFVYRRHRGTSSSVSAPTSHSSNRAWQELEALSYTTFARPYNKLIWTRLGVELPSLQPLVPNSRRWRFNGVVLGSLERMESIRRTIADHLRVDVDISRADLTITFPCDEQGQYVEVYFSTFKAFRAAASADLRWDCESLELVRTARPIARRQTIITIYRVNPRRAKDFWYKIRRELETKVEFVHLWARRKEHKWTGGREPPMALKPKKAPEHGITLIGLAEFEAGKTESDLPGYVRDDYEEEFVVHFEGRGQRCTLCRSNARRAHTKDECRAKKCSRCGTNGHLPRECRVALGEGHDLDL</sequence>
<dbReference type="GO" id="GO:0008270">
    <property type="term" value="F:zinc ion binding"/>
    <property type="evidence" value="ECO:0007669"/>
    <property type="project" value="UniProtKB-KW"/>
</dbReference>
<evidence type="ECO:0000259" key="3">
    <source>
        <dbReference type="PROSITE" id="PS50158"/>
    </source>
</evidence>
<keyword evidence="1" id="KW-0863">Zinc-finger</keyword>
<feature type="compositionally biased region" description="Polar residues" evidence="2">
    <location>
        <begin position="107"/>
        <end position="117"/>
    </location>
</feature>
<dbReference type="EMBL" id="LT795056">
    <property type="protein sequence ID" value="SJX61992.1"/>
    <property type="molecule type" value="Genomic_DNA"/>
</dbReference>